<evidence type="ECO:0000256" key="2">
    <source>
        <dbReference type="SAM" id="SignalP"/>
    </source>
</evidence>
<keyword evidence="1" id="KW-0472">Membrane</keyword>
<keyword evidence="1" id="KW-0812">Transmembrane</keyword>
<feature type="transmembrane region" description="Helical" evidence="1">
    <location>
        <begin position="267"/>
        <end position="288"/>
    </location>
</feature>
<feature type="signal peptide" evidence="2">
    <location>
        <begin position="1"/>
        <end position="21"/>
    </location>
</feature>
<feature type="chain" id="PRO_5003588236" evidence="2">
    <location>
        <begin position="22"/>
        <end position="302"/>
    </location>
</feature>
<dbReference type="VEuPathDB" id="FungiDB:KRP23_11013"/>
<accession>H3H5B9</accession>
<dbReference type="AlphaFoldDB" id="H3H5B9"/>
<evidence type="ECO:0000313" key="4">
    <source>
        <dbReference type="Proteomes" id="UP000005238"/>
    </source>
</evidence>
<dbReference type="EMBL" id="DS566314">
    <property type="status" value="NOT_ANNOTATED_CDS"/>
    <property type="molecule type" value="Genomic_DNA"/>
</dbReference>
<dbReference type="eggNOG" id="ENOG502SXUJ">
    <property type="taxonomic scope" value="Eukaryota"/>
</dbReference>
<dbReference type="EnsemblProtists" id="Phyra85818">
    <property type="protein sequence ID" value="Phyra85818"/>
    <property type="gene ID" value="Phyra85818"/>
</dbReference>
<protein>
    <submittedName>
        <fullName evidence="3">Uncharacterized protein</fullName>
    </submittedName>
</protein>
<evidence type="ECO:0000313" key="3">
    <source>
        <dbReference type="EnsemblProtists" id="Phyra85818"/>
    </source>
</evidence>
<keyword evidence="1" id="KW-1133">Transmembrane helix</keyword>
<evidence type="ECO:0000256" key="1">
    <source>
        <dbReference type="SAM" id="Phobius"/>
    </source>
</evidence>
<proteinExistence type="predicted"/>
<keyword evidence="2" id="KW-0732">Signal</keyword>
<dbReference type="InParanoid" id="H3H5B9"/>
<keyword evidence="4" id="KW-1185">Reference proteome</keyword>
<reference evidence="3" key="2">
    <citation type="submission" date="2015-06" db="UniProtKB">
        <authorList>
            <consortium name="EnsemblProtists"/>
        </authorList>
    </citation>
    <scope>IDENTIFICATION</scope>
    <source>
        <strain evidence="3">Pr102</strain>
    </source>
</reference>
<reference evidence="4" key="1">
    <citation type="journal article" date="2006" name="Science">
        <title>Phytophthora genome sequences uncover evolutionary origins and mechanisms of pathogenesis.</title>
        <authorList>
            <person name="Tyler B.M."/>
            <person name="Tripathy S."/>
            <person name="Zhang X."/>
            <person name="Dehal P."/>
            <person name="Jiang R.H."/>
            <person name="Aerts A."/>
            <person name="Arredondo F.D."/>
            <person name="Baxter L."/>
            <person name="Bensasson D."/>
            <person name="Beynon J.L."/>
            <person name="Chapman J."/>
            <person name="Damasceno C.M."/>
            <person name="Dorrance A.E."/>
            <person name="Dou D."/>
            <person name="Dickerman A.W."/>
            <person name="Dubchak I.L."/>
            <person name="Garbelotto M."/>
            <person name="Gijzen M."/>
            <person name="Gordon S.G."/>
            <person name="Govers F."/>
            <person name="Grunwald N.J."/>
            <person name="Huang W."/>
            <person name="Ivors K.L."/>
            <person name="Jones R.W."/>
            <person name="Kamoun S."/>
            <person name="Krampis K."/>
            <person name="Lamour K.H."/>
            <person name="Lee M.K."/>
            <person name="McDonald W.H."/>
            <person name="Medina M."/>
            <person name="Meijer H.J."/>
            <person name="Nordberg E.K."/>
            <person name="Maclean D.J."/>
            <person name="Ospina-Giraldo M.D."/>
            <person name="Morris P.F."/>
            <person name="Phuntumart V."/>
            <person name="Putnam N.H."/>
            <person name="Rash S."/>
            <person name="Rose J.K."/>
            <person name="Sakihama Y."/>
            <person name="Salamov A.A."/>
            <person name="Savidor A."/>
            <person name="Scheuring C.F."/>
            <person name="Smith B.M."/>
            <person name="Sobral B.W."/>
            <person name="Terry A."/>
            <person name="Torto-Alalibo T.A."/>
            <person name="Win J."/>
            <person name="Xu Z."/>
            <person name="Zhang H."/>
            <person name="Grigoriev I.V."/>
            <person name="Rokhsar D.S."/>
            <person name="Boore J.L."/>
        </authorList>
    </citation>
    <scope>NUCLEOTIDE SEQUENCE [LARGE SCALE GENOMIC DNA]</scope>
    <source>
        <strain evidence="4">Pr102</strain>
    </source>
</reference>
<dbReference type="Proteomes" id="UP000005238">
    <property type="component" value="Unassembled WGS sequence"/>
</dbReference>
<name>H3H5B9_PHYRM</name>
<dbReference type="HOGENOM" id="CLU_988559_0_0_1"/>
<sequence>MAFTLQTVLVLIAALASSTAAETMASTIVYANSDCSGTPLVVSVVESVDCEALECSLFTTNGVTYSTCTTCVSADRETYVGGVFASLSYLLVETFTITCKLFMGANAFLASGECQVADSTSDNGVIATVNEDGSASLEIYTESTCSGTPFLSSTPDSDTVSNHSCYGNYNAFYIGTGSSTSSSSGGDIATSTSLSVTDGSTSSQRLTSTQTFSSSGSVFVGDDSVGSGCGDVGTPISASKCEDNSDAVGSTTASITPSESSSGINTGAIVGVVVAYIMLCVAACILCFERVERFARRLGLRR</sequence>
<dbReference type="VEuPathDB" id="FungiDB:KRP22_11749"/>
<organism evidence="3 4">
    <name type="scientific">Phytophthora ramorum</name>
    <name type="common">Sudden oak death agent</name>
    <dbReference type="NCBI Taxonomy" id="164328"/>
    <lineage>
        <taxon>Eukaryota</taxon>
        <taxon>Sar</taxon>
        <taxon>Stramenopiles</taxon>
        <taxon>Oomycota</taxon>
        <taxon>Peronosporomycetes</taxon>
        <taxon>Peronosporales</taxon>
        <taxon>Peronosporaceae</taxon>
        <taxon>Phytophthora</taxon>
    </lineage>
</organism>